<name>A0A0J7JX60_LASNI</name>
<dbReference type="AlphaFoldDB" id="A0A0J7JX60"/>
<keyword evidence="1" id="KW-0812">Transmembrane</keyword>
<sequence>MIEKRRQMSMSDSRILNTAARFASPFLTPEGSHPVRHILGWFERILRAEKVEVKKNPHPFFRLFWYWLGANFIYILPILLYGSIKSAWYFLDGMERFQWITLLVIELWSVATFFSLLIMSVTGAIEWVFQSLGHSDSVEENAQNEALEESEPLVEATTKLEEIAVLNKGKEAVVEKAISAEEVKMADKESDDDKANNA</sequence>
<keyword evidence="1" id="KW-1133">Transmembrane helix</keyword>
<keyword evidence="1" id="KW-0472">Membrane</keyword>
<gene>
    <name evidence="2" type="ORF">RF55_21885</name>
</gene>
<proteinExistence type="predicted"/>
<accession>A0A0J7JX60</accession>
<evidence type="ECO:0000256" key="1">
    <source>
        <dbReference type="SAM" id="Phobius"/>
    </source>
</evidence>
<protein>
    <submittedName>
        <fullName evidence="2">Cobalamin biosynthesis protein</fullName>
    </submittedName>
</protein>
<feature type="transmembrane region" description="Helical" evidence="1">
    <location>
        <begin position="96"/>
        <end position="119"/>
    </location>
</feature>
<reference evidence="2 3" key="1">
    <citation type="submission" date="2015-04" db="EMBL/GenBank/DDBJ databases">
        <title>Lasius niger genome sequencing.</title>
        <authorList>
            <person name="Konorov E.A."/>
            <person name="Nikitin M.A."/>
            <person name="Kirill M.V."/>
            <person name="Chang P."/>
        </authorList>
    </citation>
    <scope>NUCLEOTIDE SEQUENCE [LARGE SCALE GENOMIC DNA]</scope>
    <source>
        <tissue evidence="2">Whole</tissue>
    </source>
</reference>
<comment type="caution">
    <text evidence="2">The sequence shown here is derived from an EMBL/GenBank/DDBJ whole genome shotgun (WGS) entry which is preliminary data.</text>
</comment>
<dbReference type="PaxDb" id="67767-A0A0J7JX60"/>
<feature type="transmembrane region" description="Helical" evidence="1">
    <location>
        <begin position="64"/>
        <end position="84"/>
    </location>
</feature>
<evidence type="ECO:0000313" key="2">
    <source>
        <dbReference type="EMBL" id="KMQ82783.1"/>
    </source>
</evidence>
<keyword evidence="3" id="KW-1185">Reference proteome</keyword>
<dbReference type="EMBL" id="LBMM01023121">
    <property type="protein sequence ID" value="KMQ82783.1"/>
    <property type="molecule type" value="Genomic_DNA"/>
</dbReference>
<organism evidence="2 3">
    <name type="scientific">Lasius niger</name>
    <name type="common">Black garden ant</name>
    <dbReference type="NCBI Taxonomy" id="67767"/>
    <lineage>
        <taxon>Eukaryota</taxon>
        <taxon>Metazoa</taxon>
        <taxon>Ecdysozoa</taxon>
        <taxon>Arthropoda</taxon>
        <taxon>Hexapoda</taxon>
        <taxon>Insecta</taxon>
        <taxon>Pterygota</taxon>
        <taxon>Neoptera</taxon>
        <taxon>Endopterygota</taxon>
        <taxon>Hymenoptera</taxon>
        <taxon>Apocrita</taxon>
        <taxon>Aculeata</taxon>
        <taxon>Formicoidea</taxon>
        <taxon>Formicidae</taxon>
        <taxon>Formicinae</taxon>
        <taxon>Lasius</taxon>
        <taxon>Lasius</taxon>
    </lineage>
</organism>
<dbReference type="Proteomes" id="UP000036403">
    <property type="component" value="Unassembled WGS sequence"/>
</dbReference>
<evidence type="ECO:0000313" key="3">
    <source>
        <dbReference type="Proteomes" id="UP000036403"/>
    </source>
</evidence>